<proteinExistence type="predicted"/>
<dbReference type="Pfam" id="PF00931">
    <property type="entry name" value="NB-ARC"/>
    <property type="match status" value="1"/>
</dbReference>
<protein>
    <submittedName>
        <fullName evidence="3">NBS-LRR protein</fullName>
    </submittedName>
</protein>
<evidence type="ECO:0000259" key="2">
    <source>
        <dbReference type="Pfam" id="PF00931"/>
    </source>
</evidence>
<sequence>GMGGMGKTTLAKAVFNQIYRSFDGSCFLGDVRQECVDRRRVGLKSLQEKLLCKILNGKRLKVHHVDQGISLIKGRLGLKKVLIVVDDVEDKSQLDALVGERDWFGPGSRIIITTRNVNLLNGLRRDCEKYNVEVLSAEKSLQLFSWHAFKNPNPLVAFIELSNMIVSCVGGLPLALKV</sequence>
<organism evidence="3">
    <name type="scientific">Ipomoea batatas</name>
    <name type="common">Sweet potato</name>
    <name type="synonym">Convolvulus batatas</name>
    <dbReference type="NCBI Taxonomy" id="4120"/>
    <lineage>
        <taxon>Eukaryota</taxon>
        <taxon>Viridiplantae</taxon>
        <taxon>Streptophyta</taxon>
        <taxon>Embryophyta</taxon>
        <taxon>Tracheophyta</taxon>
        <taxon>Spermatophyta</taxon>
        <taxon>Magnoliopsida</taxon>
        <taxon>eudicotyledons</taxon>
        <taxon>Gunneridae</taxon>
        <taxon>Pentapetalae</taxon>
        <taxon>asterids</taxon>
        <taxon>lamiids</taxon>
        <taxon>Solanales</taxon>
        <taxon>Convolvulaceae</taxon>
        <taxon>Ipomoeeae</taxon>
        <taxon>Ipomoea</taxon>
    </lineage>
</organism>
<dbReference type="AlphaFoldDB" id="Q4F945"/>
<dbReference type="InterPro" id="IPR027417">
    <property type="entry name" value="P-loop_NTPase"/>
</dbReference>
<dbReference type="PANTHER" id="PTHR11017">
    <property type="entry name" value="LEUCINE-RICH REPEAT-CONTAINING PROTEIN"/>
    <property type="match status" value="1"/>
</dbReference>
<evidence type="ECO:0000313" key="3">
    <source>
        <dbReference type="EMBL" id="AAZ07917.1"/>
    </source>
</evidence>
<dbReference type="Gene3D" id="3.40.50.300">
    <property type="entry name" value="P-loop containing nucleotide triphosphate hydrolases"/>
    <property type="match status" value="1"/>
</dbReference>
<reference evidence="3" key="1">
    <citation type="submission" date="2005-06" db="EMBL/GenBank/DDBJ databases">
        <title>Isolation and characterization of disease resistance gene analogs from sweet potato.</title>
        <authorList>
            <person name="Zhu H."/>
            <person name="Lin Q."/>
            <person name="Wang X."/>
            <person name="Jin G."/>
            <person name="Wu W."/>
        </authorList>
    </citation>
    <scope>NUCLEOTIDE SEQUENCE</scope>
</reference>
<dbReference type="GO" id="GO:0043531">
    <property type="term" value="F:ADP binding"/>
    <property type="evidence" value="ECO:0007669"/>
    <property type="project" value="InterPro"/>
</dbReference>
<name>Q4F945_IPOBA</name>
<dbReference type="GO" id="GO:0006952">
    <property type="term" value="P:defense response"/>
    <property type="evidence" value="ECO:0007669"/>
    <property type="project" value="InterPro"/>
</dbReference>
<dbReference type="SUPFAM" id="SSF52540">
    <property type="entry name" value="P-loop containing nucleoside triphosphate hydrolases"/>
    <property type="match status" value="1"/>
</dbReference>
<comment type="subcellular location">
    <subcellularLocation>
        <location evidence="1">Plastid</location>
    </subcellularLocation>
</comment>
<dbReference type="PRINTS" id="PR00364">
    <property type="entry name" value="DISEASERSIST"/>
</dbReference>
<feature type="non-terminal residue" evidence="3">
    <location>
        <position position="178"/>
    </location>
</feature>
<dbReference type="EMBL" id="DQ099406">
    <property type="protein sequence ID" value="AAZ07917.1"/>
    <property type="molecule type" value="Genomic_DNA"/>
</dbReference>
<dbReference type="InterPro" id="IPR044974">
    <property type="entry name" value="Disease_R_plants"/>
</dbReference>
<evidence type="ECO:0000256" key="1">
    <source>
        <dbReference type="ARBA" id="ARBA00004474"/>
    </source>
</evidence>
<dbReference type="GO" id="GO:0009536">
    <property type="term" value="C:plastid"/>
    <property type="evidence" value="ECO:0007669"/>
    <property type="project" value="UniProtKB-SubCell"/>
</dbReference>
<feature type="domain" description="NB-ARC" evidence="2">
    <location>
        <begin position="1"/>
        <end position="152"/>
    </location>
</feature>
<feature type="non-terminal residue" evidence="3">
    <location>
        <position position="1"/>
    </location>
</feature>
<accession>Q4F945</accession>
<dbReference type="PANTHER" id="PTHR11017:SF385">
    <property type="entry name" value="DISEASE RESISTANCE PROTEIN (TIR-NBS-LRR CLASS)-RELATED"/>
    <property type="match status" value="1"/>
</dbReference>
<dbReference type="InterPro" id="IPR002182">
    <property type="entry name" value="NB-ARC"/>
</dbReference>